<evidence type="ECO:0000313" key="2">
    <source>
        <dbReference type="EMBL" id="KAK8378458.1"/>
    </source>
</evidence>
<protein>
    <submittedName>
        <fullName evidence="2">Uncharacterized protein</fullName>
    </submittedName>
</protein>
<dbReference type="EMBL" id="JARAKH010000045">
    <property type="protein sequence ID" value="KAK8378458.1"/>
    <property type="molecule type" value="Genomic_DNA"/>
</dbReference>
<feature type="compositionally biased region" description="Basic and acidic residues" evidence="1">
    <location>
        <begin position="277"/>
        <end position="318"/>
    </location>
</feature>
<sequence length="373" mass="42075">MKMCRAVHRQGILLRQLSPTSNHLTTQAGSTSLHWATTSCCVREALGPQSRRPVPSRRHLEWEPATFTNKGNKSYQFLFEFCHQGSGLVLLSPPPPSTAPPRRAPPGARRGLVLHCRLSPASMKALWPLVGCLLYLAASPATSSTNQCVWQDLTEKKLYGGAIQIKTKDQEEGELSVTIDQKLLETKKLEPSRLYTLNITCIKLNCSYLLLNDDGDNISNYEGLYKPESNQHDDDDNAHNDNKHDNDAGDNHNSAEDNHDNAGDNHDNAGDNYDNAEDNHDNTGDNHDNAEDNHDNAGDNHDNTGDNHDNTEDNHDQFDDAEDDNDTSADHRTEEDSTKHLKPTEHERGHRDYHHKHHYHHHCQQQRKIHKCI</sequence>
<comment type="caution">
    <text evidence="2">The sequence shown here is derived from an EMBL/GenBank/DDBJ whole genome shotgun (WGS) entry which is preliminary data.</text>
</comment>
<evidence type="ECO:0000313" key="3">
    <source>
        <dbReference type="Proteomes" id="UP001487740"/>
    </source>
</evidence>
<feature type="region of interest" description="Disordered" evidence="1">
    <location>
        <begin position="222"/>
        <end position="351"/>
    </location>
</feature>
<dbReference type="AlphaFoldDB" id="A0AAW0STM6"/>
<organism evidence="2 3">
    <name type="scientific">Scylla paramamosain</name>
    <name type="common">Mud crab</name>
    <dbReference type="NCBI Taxonomy" id="85552"/>
    <lineage>
        <taxon>Eukaryota</taxon>
        <taxon>Metazoa</taxon>
        <taxon>Ecdysozoa</taxon>
        <taxon>Arthropoda</taxon>
        <taxon>Crustacea</taxon>
        <taxon>Multicrustacea</taxon>
        <taxon>Malacostraca</taxon>
        <taxon>Eumalacostraca</taxon>
        <taxon>Eucarida</taxon>
        <taxon>Decapoda</taxon>
        <taxon>Pleocyemata</taxon>
        <taxon>Brachyura</taxon>
        <taxon>Eubrachyura</taxon>
        <taxon>Portunoidea</taxon>
        <taxon>Portunidae</taxon>
        <taxon>Portuninae</taxon>
        <taxon>Scylla</taxon>
    </lineage>
</organism>
<feature type="compositionally biased region" description="Basic and acidic residues" evidence="1">
    <location>
        <begin position="328"/>
        <end position="350"/>
    </location>
</feature>
<feature type="compositionally biased region" description="Basic and acidic residues" evidence="1">
    <location>
        <begin position="229"/>
        <end position="269"/>
    </location>
</feature>
<name>A0AAW0STM6_SCYPA</name>
<keyword evidence="3" id="KW-1185">Reference proteome</keyword>
<reference evidence="2 3" key="1">
    <citation type="submission" date="2023-03" db="EMBL/GenBank/DDBJ databases">
        <title>High-quality genome of Scylla paramamosain provides insights in environmental adaptation.</title>
        <authorList>
            <person name="Zhang L."/>
        </authorList>
    </citation>
    <scope>NUCLEOTIDE SEQUENCE [LARGE SCALE GENOMIC DNA]</scope>
    <source>
        <strain evidence="2">LZ_2023a</strain>
        <tissue evidence="2">Muscle</tissue>
    </source>
</reference>
<proteinExistence type="predicted"/>
<evidence type="ECO:0000256" key="1">
    <source>
        <dbReference type="SAM" id="MobiDB-lite"/>
    </source>
</evidence>
<dbReference type="Proteomes" id="UP001487740">
    <property type="component" value="Unassembled WGS sequence"/>
</dbReference>
<accession>A0AAW0STM6</accession>
<gene>
    <name evidence="2" type="ORF">O3P69_011161</name>
</gene>